<feature type="region of interest" description="Disordered" evidence="1">
    <location>
        <begin position="75"/>
        <end position="137"/>
    </location>
</feature>
<proteinExistence type="predicted"/>
<comment type="caution">
    <text evidence="2">The sequence shown here is derived from an EMBL/GenBank/DDBJ whole genome shotgun (WGS) entry which is preliminary data.</text>
</comment>
<dbReference type="EMBL" id="JBFXLR010000003">
    <property type="protein sequence ID" value="KAL2859389.1"/>
    <property type="molecule type" value="Genomic_DNA"/>
</dbReference>
<protein>
    <recommendedName>
        <fullName evidence="4">BZIP transcription factor</fullName>
    </recommendedName>
</protein>
<dbReference type="GeneID" id="98163339"/>
<gene>
    <name evidence="2" type="ORF">BJX68DRAFT_276730</name>
</gene>
<evidence type="ECO:0008006" key="4">
    <source>
        <dbReference type="Google" id="ProtNLM"/>
    </source>
</evidence>
<dbReference type="Gene3D" id="1.20.5.170">
    <property type="match status" value="1"/>
</dbReference>
<dbReference type="PANTHER" id="PTHR40618">
    <property type="entry name" value="B-ZIP TRANSCRIPTION FACTOR (EUROFUNG)-RELATED"/>
    <property type="match status" value="1"/>
</dbReference>
<dbReference type="CDD" id="cd14688">
    <property type="entry name" value="bZIP_YAP"/>
    <property type="match status" value="1"/>
</dbReference>
<dbReference type="PANTHER" id="PTHR40618:SF1">
    <property type="entry name" value="B-ZIP TRANSCRIPTION FACTOR (EUROFUNG)"/>
    <property type="match status" value="1"/>
</dbReference>
<evidence type="ECO:0000313" key="2">
    <source>
        <dbReference type="EMBL" id="KAL2859389.1"/>
    </source>
</evidence>
<dbReference type="RefSeq" id="XP_070904323.1">
    <property type="nucleotide sequence ID" value="XM_071048175.1"/>
</dbReference>
<organism evidence="2 3">
    <name type="scientific">Aspergillus pseudodeflectus</name>
    <dbReference type="NCBI Taxonomy" id="176178"/>
    <lineage>
        <taxon>Eukaryota</taxon>
        <taxon>Fungi</taxon>
        <taxon>Dikarya</taxon>
        <taxon>Ascomycota</taxon>
        <taxon>Pezizomycotina</taxon>
        <taxon>Eurotiomycetes</taxon>
        <taxon>Eurotiomycetidae</taxon>
        <taxon>Eurotiales</taxon>
        <taxon>Aspergillaceae</taxon>
        <taxon>Aspergillus</taxon>
        <taxon>Aspergillus subgen. Nidulantes</taxon>
    </lineage>
</organism>
<reference evidence="2 3" key="1">
    <citation type="submission" date="2024-07" db="EMBL/GenBank/DDBJ databases">
        <title>Section-level genome sequencing and comparative genomics of Aspergillus sections Usti and Cavernicolus.</title>
        <authorList>
            <consortium name="Lawrence Berkeley National Laboratory"/>
            <person name="Nybo J.L."/>
            <person name="Vesth T.C."/>
            <person name="Theobald S."/>
            <person name="Frisvad J.C."/>
            <person name="Larsen T.O."/>
            <person name="Kjaerboelling I."/>
            <person name="Rothschild-Mancinelli K."/>
            <person name="Lyhne E.K."/>
            <person name="Kogle M.E."/>
            <person name="Barry K."/>
            <person name="Clum A."/>
            <person name="Na H."/>
            <person name="Ledsgaard L."/>
            <person name="Lin J."/>
            <person name="Lipzen A."/>
            <person name="Kuo A."/>
            <person name="Riley R."/>
            <person name="Mondo S."/>
            <person name="LaButti K."/>
            <person name="Haridas S."/>
            <person name="Pangalinan J."/>
            <person name="Salamov A.A."/>
            <person name="Simmons B.A."/>
            <person name="Magnuson J.K."/>
            <person name="Chen J."/>
            <person name="Drula E."/>
            <person name="Henrissat B."/>
            <person name="Wiebenga A."/>
            <person name="Lubbers R.J."/>
            <person name="Gomes A.C."/>
            <person name="Macurrencykelacurrency M.R."/>
            <person name="Stajich J."/>
            <person name="Grigoriev I.V."/>
            <person name="Mortensen U.H."/>
            <person name="De vries R.P."/>
            <person name="Baker S.E."/>
            <person name="Andersen M.R."/>
        </authorList>
    </citation>
    <scope>NUCLEOTIDE SEQUENCE [LARGE SCALE GENOMIC DNA]</scope>
    <source>
        <strain evidence="2 3">CBS 756.74</strain>
    </source>
</reference>
<evidence type="ECO:0000256" key="1">
    <source>
        <dbReference type="SAM" id="MobiDB-lite"/>
    </source>
</evidence>
<dbReference type="InterPro" id="IPR046347">
    <property type="entry name" value="bZIP_sf"/>
</dbReference>
<feature type="region of interest" description="Disordered" evidence="1">
    <location>
        <begin position="214"/>
        <end position="245"/>
    </location>
</feature>
<dbReference type="Proteomes" id="UP001610444">
    <property type="component" value="Unassembled WGS sequence"/>
</dbReference>
<sequence>MDRHVPRELPVFNWGDFQQSPASLPDSMTSDITSLLSVRSYLPPEAYTSQNAPSSTLSPSPGILAVELASSWNQTNISQTPLSKPMPQRPQKRQRCGSKKTSSAKGPGAPREVGESNENPAERRRMQSRVAQRAYRERQQATLDGLKNRVSLLETSIEKMSSAMLVFSEELVQSGILRSHSDLTGKLRDTMKVFFTMAAGLSLDDDDELRVLVDSNDTINSSPRPRQQPPINRRSPNLPSHYPLDGTDLYQPNSAVLPHPVNSPEVSIIDVSAFIQRLLLEALYQGHLALGDPSISLSQLQRPFGLIFSMMNRERLTSYLKAELYSQIHRKPLTGWEEVPFFRLGGAGTHYPHWSSTGRRSRFVAPHQSGGTVEDPLSLVTAELRTQLQGDWFDLRDLEWFLRDKNVLLVASPGEPTISSKVQTRINVSRFMSALISRGVCLGRTPGFQRNDVEEALQLSKVA</sequence>
<feature type="compositionally biased region" description="Low complexity" evidence="1">
    <location>
        <begin position="214"/>
        <end position="237"/>
    </location>
</feature>
<accession>A0ABR4L4B3</accession>
<evidence type="ECO:0000313" key="3">
    <source>
        <dbReference type="Proteomes" id="UP001610444"/>
    </source>
</evidence>
<dbReference type="SUPFAM" id="SSF57959">
    <property type="entry name" value="Leucine zipper domain"/>
    <property type="match status" value="1"/>
</dbReference>
<keyword evidence="3" id="KW-1185">Reference proteome</keyword>
<name>A0ABR4L4B3_9EURO</name>